<dbReference type="AlphaFoldDB" id="A0A369J4V6"/>
<dbReference type="InParanoid" id="A0A369J4V6"/>
<proteinExistence type="predicted"/>
<dbReference type="EMBL" id="LUEZ02000129">
    <property type="protein sequence ID" value="RDB16190.1"/>
    <property type="molecule type" value="Genomic_DNA"/>
</dbReference>
<dbReference type="Proteomes" id="UP000076154">
    <property type="component" value="Unassembled WGS sequence"/>
</dbReference>
<organism evidence="1 2">
    <name type="scientific">Hypsizygus marmoreus</name>
    <name type="common">White beech mushroom</name>
    <name type="synonym">Agaricus marmoreus</name>
    <dbReference type="NCBI Taxonomy" id="39966"/>
    <lineage>
        <taxon>Eukaryota</taxon>
        <taxon>Fungi</taxon>
        <taxon>Dikarya</taxon>
        <taxon>Basidiomycota</taxon>
        <taxon>Agaricomycotina</taxon>
        <taxon>Agaricomycetes</taxon>
        <taxon>Agaricomycetidae</taxon>
        <taxon>Agaricales</taxon>
        <taxon>Tricholomatineae</taxon>
        <taxon>Lyophyllaceae</taxon>
        <taxon>Hypsizygus</taxon>
    </lineage>
</organism>
<comment type="caution">
    <text evidence="1">The sequence shown here is derived from an EMBL/GenBank/DDBJ whole genome shotgun (WGS) entry which is preliminary data.</text>
</comment>
<protein>
    <submittedName>
        <fullName evidence="1">Uncharacterized protein</fullName>
    </submittedName>
</protein>
<name>A0A369J4V6_HYPMA</name>
<gene>
    <name evidence="1" type="ORF">Hypma_003099</name>
</gene>
<keyword evidence="2" id="KW-1185">Reference proteome</keyword>
<reference evidence="1" key="1">
    <citation type="submission" date="2018-04" db="EMBL/GenBank/DDBJ databases">
        <title>Whole genome sequencing of Hypsizygus marmoreus.</title>
        <authorList>
            <person name="Choi I.-G."/>
            <person name="Min B."/>
            <person name="Kim J.-G."/>
            <person name="Kim S."/>
            <person name="Oh Y.-L."/>
            <person name="Kong W.-S."/>
            <person name="Park H."/>
            <person name="Jeong J."/>
            <person name="Song E.-S."/>
        </authorList>
    </citation>
    <scope>NUCLEOTIDE SEQUENCE [LARGE SCALE GENOMIC DNA]</scope>
    <source>
        <strain evidence="1">51987-8</strain>
    </source>
</reference>
<evidence type="ECO:0000313" key="1">
    <source>
        <dbReference type="EMBL" id="RDB16190.1"/>
    </source>
</evidence>
<evidence type="ECO:0000313" key="2">
    <source>
        <dbReference type="Proteomes" id="UP000076154"/>
    </source>
</evidence>
<accession>A0A369J4V6</accession>
<sequence length="157" mass="17636">MENLQCLTFNFDLQSLILHLQAGVRRLALRDFLDFVSTNSSALQHVSVLKIFLTFDRAAMYAFSLPETSTTAVYGSLGGPADWAEFDQLLTKRRSSNSGPCRVELALEVFEDTEPIFPAAVPLNVIREQMPLAVQSGVLVCEDRWYIRNEQQAAMAY</sequence>